<evidence type="ECO:0000313" key="2">
    <source>
        <dbReference type="EMBL" id="WRQ88643.1"/>
    </source>
</evidence>
<evidence type="ECO:0000313" key="3">
    <source>
        <dbReference type="Proteomes" id="UP000738431"/>
    </source>
</evidence>
<keyword evidence="1" id="KW-1133">Transmembrane helix</keyword>
<dbReference type="EMBL" id="CP139781">
    <property type="protein sequence ID" value="WRQ88643.1"/>
    <property type="molecule type" value="Genomic_DNA"/>
</dbReference>
<dbReference type="Proteomes" id="UP000738431">
    <property type="component" value="Chromosome"/>
</dbReference>
<feature type="transmembrane region" description="Helical" evidence="1">
    <location>
        <begin position="196"/>
        <end position="214"/>
    </location>
</feature>
<name>A0ABZ1CBM5_9BACT</name>
<organism evidence="2 3">
    <name type="scientific">Actomonas aquatica</name>
    <dbReference type="NCBI Taxonomy" id="2866162"/>
    <lineage>
        <taxon>Bacteria</taxon>
        <taxon>Pseudomonadati</taxon>
        <taxon>Verrucomicrobiota</taxon>
        <taxon>Opitutia</taxon>
        <taxon>Opitutales</taxon>
        <taxon>Opitutaceae</taxon>
        <taxon>Actomonas</taxon>
    </lineage>
</organism>
<dbReference type="RefSeq" id="WP_221031745.1">
    <property type="nucleotide sequence ID" value="NZ_CP139781.1"/>
</dbReference>
<sequence length="307" mass="32832">MRSLSHLRIALVGFLMGSADVVPGVSGGTIAFICGIYERLLNGIKAFDLTTLRLVLKGDIKAAWTRLPIAFFIALGAGLLTAVLSMAKVLEHLLVSHPAELWSFFFGLVLGSIVLLARETWKWRPVDFVLFAAFAVGTWLLVGMQATQTPPGLPFVFLAGAIAICAMILPGISGSYLLLIMGKYQQVLSAVNDRDIVTIAVFCAGIATGILSFVRVVSWMLNHYRHATLIALTGVMAGALRTLWPWKETLTTRINSAGEEVPLVQVNIMPGAEASIGLAIALAVAGGLAVLLIERLARAEQKVAPQS</sequence>
<feature type="transmembrane region" description="Helical" evidence="1">
    <location>
        <begin position="155"/>
        <end position="176"/>
    </location>
</feature>
<reference evidence="2 3" key="2">
    <citation type="submission" date="2023-12" db="EMBL/GenBank/DDBJ databases">
        <title>Description of an unclassified Opitutus bacterium of Verrucomicrobiota.</title>
        <authorList>
            <person name="Zhang D.-F."/>
        </authorList>
    </citation>
    <scope>NUCLEOTIDE SEQUENCE [LARGE SCALE GENOMIC DNA]</scope>
    <source>
        <strain evidence="2 3">WL0086</strain>
    </source>
</reference>
<feature type="transmembrane region" description="Helical" evidence="1">
    <location>
        <begin position="99"/>
        <end position="117"/>
    </location>
</feature>
<keyword evidence="1" id="KW-0812">Transmembrane</keyword>
<evidence type="ECO:0000256" key="1">
    <source>
        <dbReference type="SAM" id="Phobius"/>
    </source>
</evidence>
<feature type="transmembrane region" description="Helical" evidence="1">
    <location>
        <begin position="67"/>
        <end position="87"/>
    </location>
</feature>
<dbReference type="InterPro" id="IPR007163">
    <property type="entry name" value="VCA0040-like"/>
</dbReference>
<feature type="transmembrane region" description="Helical" evidence="1">
    <location>
        <begin position="274"/>
        <end position="293"/>
    </location>
</feature>
<gene>
    <name evidence="2" type="ORF">K1X11_004450</name>
</gene>
<dbReference type="PANTHER" id="PTHR37308">
    <property type="entry name" value="INTEGRAL MEMBRANE PROTEIN"/>
    <property type="match status" value="1"/>
</dbReference>
<accession>A0ABZ1CBM5</accession>
<keyword evidence="1" id="KW-0472">Membrane</keyword>
<dbReference type="PANTHER" id="PTHR37308:SF1">
    <property type="entry name" value="POLYPRENYL-PHOSPHATE TRANSPORTER"/>
    <property type="match status" value="1"/>
</dbReference>
<keyword evidence="3" id="KW-1185">Reference proteome</keyword>
<protein>
    <submittedName>
        <fullName evidence="2">DUF368 domain-containing protein</fullName>
    </submittedName>
</protein>
<reference evidence="2 3" key="1">
    <citation type="submission" date="2021-08" db="EMBL/GenBank/DDBJ databases">
        <authorList>
            <person name="Zhang D."/>
            <person name="Zhang A."/>
            <person name="Wang L."/>
        </authorList>
    </citation>
    <scope>NUCLEOTIDE SEQUENCE [LARGE SCALE GENOMIC DNA]</scope>
    <source>
        <strain evidence="2 3">WL0086</strain>
    </source>
</reference>
<feature type="transmembrane region" description="Helical" evidence="1">
    <location>
        <begin position="123"/>
        <end position="143"/>
    </location>
</feature>
<proteinExistence type="predicted"/>
<dbReference type="Pfam" id="PF04018">
    <property type="entry name" value="VCA0040-like"/>
    <property type="match status" value="1"/>
</dbReference>